<evidence type="ECO:0000259" key="7">
    <source>
        <dbReference type="PROSITE" id="PS50042"/>
    </source>
</evidence>
<keyword evidence="5" id="KW-0067">ATP-binding</keyword>
<name>A0A2S2PT89_SCHGA</name>
<evidence type="ECO:0000256" key="4">
    <source>
        <dbReference type="ARBA" id="ARBA00022777"/>
    </source>
</evidence>
<dbReference type="Pfam" id="PF00027">
    <property type="entry name" value="cNMP_binding"/>
    <property type="match status" value="1"/>
</dbReference>
<dbReference type="PROSITE" id="PS50042">
    <property type="entry name" value="CNMP_BINDING_3"/>
    <property type="match status" value="2"/>
</dbReference>
<feature type="domain" description="Cyclic nucleotide-binding" evidence="7">
    <location>
        <begin position="487"/>
        <end position="532"/>
    </location>
</feature>
<evidence type="ECO:0000256" key="3">
    <source>
        <dbReference type="ARBA" id="ARBA00022741"/>
    </source>
</evidence>
<organism evidence="8">
    <name type="scientific">Schizaphis graminum</name>
    <name type="common">Green bug aphid</name>
    <dbReference type="NCBI Taxonomy" id="13262"/>
    <lineage>
        <taxon>Eukaryota</taxon>
        <taxon>Metazoa</taxon>
        <taxon>Ecdysozoa</taxon>
        <taxon>Arthropoda</taxon>
        <taxon>Hexapoda</taxon>
        <taxon>Insecta</taxon>
        <taxon>Pterygota</taxon>
        <taxon>Neoptera</taxon>
        <taxon>Paraneoptera</taxon>
        <taxon>Hemiptera</taxon>
        <taxon>Sternorrhyncha</taxon>
        <taxon>Aphidomorpha</taxon>
        <taxon>Aphidoidea</taxon>
        <taxon>Aphididae</taxon>
        <taxon>Aphidini</taxon>
        <taxon>Schizaphis</taxon>
    </lineage>
</organism>
<accession>A0A2S2PT89</accession>
<feature type="region of interest" description="Disordered" evidence="6">
    <location>
        <begin position="107"/>
        <end position="190"/>
    </location>
</feature>
<keyword evidence="4 8" id="KW-0418">Kinase</keyword>
<dbReference type="InterPro" id="IPR014710">
    <property type="entry name" value="RmlC-like_jellyroll"/>
</dbReference>
<dbReference type="CDD" id="cd00038">
    <property type="entry name" value="CAP_ED"/>
    <property type="match status" value="2"/>
</dbReference>
<dbReference type="SUPFAM" id="SSF51206">
    <property type="entry name" value="cAMP-binding domain-like"/>
    <property type="match status" value="2"/>
</dbReference>
<evidence type="ECO:0000256" key="2">
    <source>
        <dbReference type="ARBA" id="ARBA00022679"/>
    </source>
</evidence>
<evidence type="ECO:0000256" key="6">
    <source>
        <dbReference type="SAM" id="MobiDB-lite"/>
    </source>
</evidence>
<dbReference type="AlphaFoldDB" id="A0A2S2PT89"/>
<gene>
    <name evidence="8" type="primary">for_2</name>
    <name evidence="8" type="ORF">g.27774</name>
</gene>
<dbReference type="EMBL" id="GGMR01020050">
    <property type="protein sequence ID" value="MBY32669.1"/>
    <property type="molecule type" value="Transcribed_RNA"/>
</dbReference>
<evidence type="ECO:0000256" key="5">
    <source>
        <dbReference type="ARBA" id="ARBA00022840"/>
    </source>
</evidence>
<dbReference type="InterPro" id="IPR018488">
    <property type="entry name" value="cNMP-bd_CS"/>
</dbReference>
<dbReference type="InterPro" id="IPR018490">
    <property type="entry name" value="cNMP-bd_dom_sf"/>
</dbReference>
<dbReference type="PANTHER" id="PTHR24353:SF111">
    <property type="match status" value="1"/>
</dbReference>
<dbReference type="InterPro" id="IPR000595">
    <property type="entry name" value="cNMP-bd_dom"/>
</dbReference>
<sequence>MKICFVYYPGKATQVVPLVAAKEEEEEEDEEEDEDDDNVKTVVNDHDKNNNNSNNNNNNDDHDDDDSEHDHDDVISKEPAPSDDMNSYEASWQECRLKWCLRSRSKERHDAAAGWTEDDEDDHGDGGGRGRTQVIRRNPSEKRQACSSDSTGSSQEEQDAAAWAAASARRPKAKPLSRVQSVRHDTAAHRYRTRQRVAAEILDEQRAEASAAAARDLCRSSAAKIKKSLSFRNPAPKKVATGGDRFLRVVSDDDHFHHHHHHHNNNNNNNDNNRQPRRHPHDRDKNHSHQHDDGDDQQQQQQLLTMAAGTSFVTAANAAAATTVSTSTANATAGDSGQDNFAIPRPKLIVPVHTYGLRKRRTGNTISSNRTASDVNAASASSTVASSSGSSLNCTATTASDTKKHHNSCPEGRVEVSRENKYLSTMTSGKVFGELAILYNCKRTATIKAATDCKLWAIERQCFQTIMMRTGLIRQTEYTDFLKSVPIFKDLPEETLIKISDVLEETFYNAGDYIIRQGARGDTFFIINKGKVCNNIVDSSFRKQCRI</sequence>
<dbReference type="Gene3D" id="2.60.120.10">
    <property type="entry name" value="Jelly Rolls"/>
    <property type="match status" value="2"/>
</dbReference>
<dbReference type="PROSITE" id="PS00889">
    <property type="entry name" value="CNMP_BINDING_2"/>
    <property type="match status" value="1"/>
</dbReference>
<feature type="compositionally biased region" description="Basic and acidic residues" evidence="6">
    <location>
        <begin position="281"/>
        <end position="292"/>
    </location>
</feature>
<feature type="compositionally biased region" description="Acidic residues" evidence="6">
    <location>
        <begin position="23"/>
        <end position="37"/>
    </location>
</feature>
<dbReference type="PROSITE" id="PS00888">
    <property type="entry name" value="CNMP_BINDING_1"/>
    <property type="match status" value="1"/>
</dbReference>
<keyword evidence="1" id="KW-0723">Serine/threonine-protein kinase</keyword>
<feature type="compositionally biased region" description="Polar residues" evidence="6">
    <location>
        <begin position="145"/>
        <end position="155"/>
    </location>
</feature>
<evidence type="ECO:0000313" key="8">
    <source>
        <dbReference type="EMBL" id="MBY32669.1"/>
    </source>
</evidence>
<feature type="domain" description="Cyclic nucleotide-binding" evidence="7">
    <location>
        <begin position="411"/>
        <end position="484"/>
    </location>
</feature>
<dbReference type="GO" id="GO:0004674">
    <property type="term" value="F:protein serine/threonine kinase activity"/>
    <property type="evidence" value="ECO:0007669"/>
    <property type="project" value="UniProtKB-KW"/>
</dbReference>
<protein>
    <submittedName>
        <fullName evidence="8">cGMP-dependent protein kinase, isozyme 2 forms cD5/T2</fullName>
    </submittedName>
</protein>
<keyword evidence="2" id="KW-0808">Transferase</keyword>
<proteinExistence type="predicted"/>
<feature type="region of interest" description="Disordered" evidence="6">
    <location>
        <begin position="15"/>
        <end position="89"/>
    </location>
</feature>
<dbReference type="PANTHER" id="PTHR24353">
    <property type="entry name" value="CYCLIC NUCLEOTIDE-DEPENDENT PROTEIN KINASE"/>
    <property type="match status" value="1"/>
</dbReference>
<feature type="region of interest" description="Disordered" evidence="6">
    <location>
        <begin position="256"/>
        <end position="300"/>
    </location>
</feature>
<keyword evidence="3" id="KW-0547">Nucleotide-binding</keyword>
<dbReference type="GO" id="GO:0005524">
    <property type="term" value="F:ATP binding"/>
    <property type="evidence" value="ECO:0007669"/>
    <property type="project" value="UniProtKB-KW"/>
</dbReference>
<evidence type="ECO:0000256" key="1">
    <source>
        <dbReference type="ARBA" id="ARBA00022527"/>
    </source>
</evidence>
<reference evidence="8" key="1">
    <citation type="submission" date="2018-04" db="EMBL/GenBank/DDBJ databases">
        <title>Transcriptome of Schizaphis graminum biotype I.</title>
        <authorList>
            <person name="Scully E.D."/>
            <person name="Geib S.M."/>
            <person name="Palmer N.A."/>
            <person name="Koch K."/>
            <person name="Bradshaw J."/>
            <person name="Heng-Moss T."/>
            <person name="Sarath G."/>
        </authorList>
    </citation>
    <scope>NUCLEOTIDE SEQUENCE</scope>
</reference>